<dbReference type="Proteomes" id="UP000668572">
    <property type="component" value="Unassembled WGS sequence"/>
</dbReference>
<accession>A0A8I1XLR1</accession>
<evidence type="ECO:0000313" key="2">
    <source>
        <dbReference type="Proteomes" id="UP000668572"/>
    </source>
</evidence>
<organism evidence="1 2">
    <name type="scientific">Xanthomonas manihotis</name>
    <dbReference type="NCBI Taxonomy" id="43353"/>
    <lineage>
        <taxon>Bacteria</taxon>
        <taxon>Pseudomonadati</taxon>
        <taxon>Pseudomonadota</taxon>
        <taxon>Gammaproteobacteria</taxon>
        <taxon>Lysobacterales</taxon>
        <taxon>Lysobacteraceae</taxon>
        <taxon>Xanthomonas</taxon>
    </lineage>
</organism>
<evidence type="ECO:0000313" key="1">
    <source>
        <dbReference type="EMBL" id="MBO9759830.1"/>
    </source>
</evidence>
<protein>
    <submittedName>
        <fullName evidence="1">Uncharacterized protein</fullName>
    </submittedName>
</protein>
<comment type="caution">
    <text evidence="1">The sequence shown here is derived from an EMBL/GenBank/DDBJ whole genome shotgun (WGS) entry which is preliminary data.</text>
</comment>
<dbReference type="RefSeq" id="WP_017156293.1">
    <property type="nucleotide sequence ID" value="NZ_CP083575.1"/>
</dbReference>
<sequence>MKRRVIRIEAFAGKLDCLSKRLAFMRDIYELRREHLVIGEIRTFVMKSESILDNCRPSVALRPLQQKVS</sequence>
<gene>
    <name evidence="1" type="ORF">J7405_09760</name>
</gene>
<name>A0A8I1XLR1_XANMN</name>
<proteinExistence type="predicted"/>
<dbReference type="EMBL" id="JAGHXW010000029">
    <property type="protein sequence ID" value="MBO9759830.1"/>
    <property type="molecule type" value="Genomic_DNA"/>
</dbReference>
<reference evidence="1" key="1">
    <citation type="submission" date="2021-03" db="EMBL/GenBank/DDBJ databases">
        <title>Molecular characterization of Xanthomonas species pathogenic on Araceae and the development of a triplex TaqMan assay for detection of X. phaseoli pv. dieffenbachiae.</title>
        <authorList>
            <person name="Van Der Wolf J."/>
            <person name="Krijger M."/>
            <person name="Mendes O."/>
            <person name="Brankovics B."/>
            <person name="Bonants P."/>
            <person name="Meekes E."/>
        </authorList>
    </citation>
    <scope>NUCLEOTIDE SEQUENCE</scope>
    <source>
        <strain evidence="1">NBC1264</strain>
    </source>
</reference>
<dbReference type="AlphaFoldDB" id="A0A8I1XLR1"/>